<dbReference type="EMBL" id="LAZR01024333">
    <property type="protein sequence ID" value="KKL75504.1"/>
    <property type="molecule type" value="Genomic_DNA"/>
</dbReference>
<name>A0A0F9EN84_9ZZZZ</name>
<accession>A0A0F9EN84</accession>
<organism evidence="1">
    <name type="scientific">marine sediment metagenome</name>
    <dbReference type="NCBI Taxonomy" id="412755"/>
    <lineage>
        <taxon>unclassified sequences</taxon>
        <taxon>metagenomes</taxon>
        <taxon>ecological metagenomes</taxon>
    </lineage>
</organism>
<gene>
    <name evidence="1" type="ORF">LCGC14_2054280</name>
</gene>
<dbReference type="AlphaFoldDB" id="A0A0F9EN84"/>
<protein>
    <submittedName>
        <fullName evidence="1">Uncharacterized protein</fullName>
    </submittedName>
</protein>
<proteinExistence type="predicted"/>
<evidence type="ECO:0000313" key="1">
    <source>
        <dbReference type="EMBL" id="KKL75504.1"/>
    </source>
</evidence>
<reference evidence="1" key="1">
    <citation type="journal article" date="2015" name="Nature">
        <title>Complex archaea that bridge the gap between prokaryotes and eukaryotes.</title>
        <authorList>
            <person name="Spang A."/>
            <person name="Saw J.H."/>
            <person name="Jorgensen S.L."/>
            <person name="Zaremba-Niedzwiedzka K."/>
            <person name="Martijn J."/>
            <person name="Lind A.E."/>
            <person name="van Eijk R."/>
            <person name="Schleper C."/>
            <person name="Guy L."/>
            <person name="Ettema T.J."/>
        </authorList>
    </citation>
    <scope>NUCLEOTIDE SEQUENCE</scope>
</reference>
<comment type="caution">
    <text evidence="1">The sequence shown here is derived from an EMBL/GenBank/DDBJ whole genome shotgun (WGS) entry which is preliminary data.</text>
</comment>
<sequence>MKPPNCKLCKSPHWTYEEHQAGPEEVRKLGAGVLRNTVTKPRVVPTPPTVPTEMSLQESCACGKPREGRYKTCSACRKRAYRSRHGD</sequence>